<dbReference type="GO" id="GO:0004518">
    <property type="term" value="F:nuclease activity"/>
    <property type="evidence" value="ECO:0007669"/>
    <property type="project" value="InterPro"/>
</dbReference>
<dbReference type="AlphaFoldDB" id="R4KTY3"/>
<dbReference type="Pfam" id="PF02577">
    <property type="entry name" value="BFN_dom"/>
    <property type="match status" value="1"/>
</dbReference>
<accession>R4KTY3</accession>
<reference evidence="2 3" key="1">
    <citation type="submission" date="2012-01" db="EMBL/GenBank/DDBJ databases">
        <title>Complete sequence of Desulfotomaculum gibsoniae DSM 7213.</title>
        <authorList>
            <consortium name="US DOE Joint Genome Institute"/>
            <person name="Lucas S."/>
            <person name="Han J."/>
            <person name="Lapidus A."/>
            <person name="Cheng J.-F."/>
            <person name="Goodwin L."/>
            <person name="Pitluck S."/>
            <person name="Peters L."/>
            <person name="Ovchinnikova G."/>
            <person name="Teshima H."/>
            <person name="Detter J.C."/>
            <person name="Han C."/>
            <person name="Tapia R."/>
            <person name="Land M."/>
            <person name="Hauser L."/>
            <person name="Kyrpides N."/>
            <person name="Ivanova N."/>
            <person name="Pagani I."/>
            <person name="Parshina S."/>
            <person name="Plugge C."/>
            <person name="Muyzer G."/>
            <person name="Kuever J."/>
            <person name="Ivanova A."/>
            <person name="Nazina T."/>
            <person name="Klenk H.-P."/>
            <person name="Brambilla E."/>
            <person name="Spring S."/>
            <person name="Stams A.F."/>
            <person name="Woyke T."/>
        </authorList>
    </citation>
    <scope>NUCLEOTIDE SEQUENCE [LARGE SCALE GENOMIC DNA]</scope>
    <source>
        <strain evidence="2 3">DSM 7213</strain>
    </source>
</reference>
<dbReference type="Proteomes" id="UP000013520">
    <property type="component" value="Chromosome"/>
</dbReference>
<dbReference type="InterPro" id="IPR003729">
    <property type="entry name" value="Bi_nuclease_dom"/>
</dbReference>
<dbReference type="SUPFAM" id="SSF103256">
    <property type="entry name" value="Hypothetical protein TM0160"/>
    <property type="match status" value="1"/>
</dbReference>
<sequence>MIVKVKGIAYDMSGSPIILLTDSTEKRVLPIWVGLLEAHSIALAMEGIPQTRPLTHDITLTICQTLGASITGVEISDLKDNTYFAELYVSSGEDKYLIDVRPSDAIALALRAGIPINISQTLQGQMLDIQEILDEDAKKTLEELSDNLLDEYKKSLH</sequence>
<feature type="domain" description="BFN" evidence="1">
    <location>
        <begin position="1"/>
        <end position="130"/>
    </location>
</feature>
<dbReference type="InterPro" id="IPR036104">
    <property type="entry name" value="BFN_sf"/>
</dbReference>
<evidence type="ECO:0000259" key="1">
    <source>
        <dbReference type="PROSITE" id="PS51658"/>
    </source>
</evidence>
<dbReference type="RefSeq" id="WP_006520451.1">
    <property type="nucleotide sequence ID" value="NC_021184.1"/>
</dbReference>
<dbReference type="PANTHER" id="PTHR15160:SF1">
    <property type="entry name" value="VON HIPPEL-LINDAU DISEASE TUMOR SUPPRESSOR"/>
    <property type="match status" value="1"/>
</dbReference>
<dbReference type="Gene3D" id="3.10.690.10">
    <property type="entry name" value="Bifunctional nuclease domain"/>
    <property type="match status" value="1"/>
</dbReference>
<dbReference type="KEGG" id="dgi:Desgi_3739"/>
<dbReference type="EMBL" id="CP003273">
    <property type="protein sequence ID" value="AGL03061.1"/>
    <property type="molecule type" value="Genomic_DNA"/>
</dbReference>
<evidence type="ECO:0000313" key="2">
    <source>
        <dbReference type="EMBL" id="AGL03061.1"/>
    </source>
</evidence>
<dbReference type="PROSITE" id="PS51658">
    <property type="entry name" value="BFN"/>
    <property type="match status" value="1"/>
</dbReference>
<keyword evidence="3" id="KW-1185">Reference proteome</keyword>
<name>R4KTY3_9FIRM</name>
<dbReference type="OrthoDB" id="9788698at2"/>
<dbReference type="eggNOG" id="COG1259">
    <property type="taxonomic scope" value="Bacteria"/>
</dbReference>
<dbReference type="HOGENOM" id="CLU_096111_2_2_9"/>
<evidence type="ECO:0000313" key="3">
    <source>
        <dbReference type="Proteomes" id="UP000013520"/>
    </source>
</evidence>
<organism evidence="2 3">
    <name type="scientific">Desulfoscipio gibsoniae DSM 7213</name>
    <dbReference type="NCBI Taxonomy" id="767817"/>
    <lineage>
        <taxon>Bacteria</taxon>
        <taxon>Bacillati</taxon>
        <taxon>Bacillota</taxon>
        <taxon>Clostridia</taxon>
        <taxon>Eubacteriales</taxon>
        <taxon>Desulfallaceae</taxon>
        <taxon>Desulfoscipio</taxon>
    </lineage>
</organism>
<dbReference type="PANTHER" id="PTHR15160">
    <property type="entry name" value="VON HIPPEL-LINDAU PROTEIN"/>
    <property type="match status" value="1"/>
</dbReference>
<protein>
    <recommendedName>
        <fullName evidence="1">BFN domain-containing protein</fullName>
    </recommendedName>
</protein>
<proteinExistence type="predicted"/>
<dbReference type="STRING" id="767817.Desgi_3739"/>
<gene>
    <name evidence="2" type="ORF">Desgi_3739</name>
</gene>